<dbReference type="AlphaFoldDB" id="A0AAD7SCQ4"/>
<feature type="non-terminal residue" evidence="1">
    <location>
        <position position="69"/>
    </location>
</feature>
<organism evidence="1 2">
    <name type="scientific">Aldrovandia affinis</name>
    <dbReference type="NCBI Taxonomy" id="143900"/>
    <lineage>
        <taxon>Eukaryota</taxon>
        <taxon>Metazoa</taxon>
        <taxon>Chordata</taxon>
        <taxon>Craniata</taxon>
        <taxon>Vertebrata</taxon>
        <taxon>Euteleostomi</taxon>
        <taxon>Actinopterygii</taxon>
        <taxon>Neopterygii</taxon>
        <taxon>Teleostei</taxon>
        <taxon>Notacanthiformes</taxon>
        <taxon>Halosauridae</taxon>
        <taxon>Aldrovandia</taxon>
    </lineage>
</organism>
<feature type="non-terminal residue" evidence="1">
    <location>
        <position position="1"/>
    </location>
</feature>
<proteinExistence type="predicted"/>
<name>A0AAD7SCQ4_9TELE</name>
<keyword evidence="2" id="KW-1185">Reference proteome</keyword>
<evidence type="ECO:0000313" key="1">
    <source>
        <dbReference type="EMBL" id="KAJ8399922.1"/>
    </source>
</evidence>
<dbReference type="EMBL" id="JAINUG010000080">
    <property type="protein sequence ID" value="KAJ8399922.1"/>
    <property type="molecule type" value="Genomic_DNA"/>
</dbReference>
<gene>
    <name evidence="1" type="ORF">AAFF_G00406520</name>
</gene>
<accession>A0AAD7SCQ4</accession>
<sequence length="69" mass="7333">LYPGSFPICLPACLSCQPCLPARLAWPPVSLACLPTHLAHSTWAPLLLRSRCQSSCASLPLSSSSIPFP</sequence>
<evidence type="ECO:0000313" key="2">
    <source>
        <dbReference type="Proteomes" id="UP001221898"/>
    </source>
</evidence>
<comment type="caution">
    <text evidence="1">The sequence shown here is derived from an EMBL/GenBank/DDBJ whole genome shotgun (WGS) entry which is preliminary data.</text>
</comment>
<reference evidence="1" key="1">
    <citation type="journal article" date="2023" name="Science">
        <title>Genome structures resolve the early diversification of teleost fishes.</title>
        <authorList>
            <person name="Parey E."/>
            <person name="Louis A."/>
            <person name="Montfort J."/>
            <person name="Bouchez O."/>
            <person name="Roques C."/>
            <person name="Iampietro C."/>
            <person name="Lluch J."/>
            <person name="Castinel A."/>
            <person name="Donnadieu C."/>
            <person name="Desvignes T."/>
            <person name="Floi Bucao C."/>
            <person name="Jouanno E."/>
            <person name="Wen M."/>
            <person name="Mejri S."/>
            <person name="Dirks R."/>
            <person name="Jansen H."/>
            <person name="Henkel C."/>
            <person name="Chen W.J."/>
            <person name="Zahm M."/>
            <person name="Cabau C."/>
            <person name="Klopp C."/>
            <person name="Thompson A.W."/>
            <person name="Robinson-Rechavi M."/>
            <person name="Braasch I."/>
            <person name="Lecointre G."/>
            <person name="Bobe J."/>
            <person name="Postlethwait J.H."/>
            <person name="Berthelot C."/>
            <person name="Roest Crollius H."/>
            <person name="Guiguen Y."/>
        </authorList>
    </citation>
    <scope>NUCLEOTIDE SEQUENCE</scope>
    <source>
        <strain evidence="1">NC1722</strain>
    </source>
</reference>
<dbReference type="Proteomes" id="UP001221898">
    <property type="component" value="Unassembled WGS sequence"/>
</dbReference>
<protein>
    <submittedName>
        <fullName evidence="1">Uncharacterized protein</fullName>
    </submittedName>
</protein>